<accession>A0ABU6GQD9</accession>
<organism evidence="2 3">
    <name type="scientific">Paenibacillus dokdonensis</name>
    <dbReference type="NCBI Taxonomy" id="2567944"/>
    <lineage>
        <taxon>Bacteria</taxon>
        <taxon>Bacillati</taxon>
        <taxon>Bacillota</taxon>
        <taxon>Bacilli</taxon>
        <taxon>Bacillales</taxon>
        <taxon>Paenibacillaceae</taxon>
        <taxon>Paenibacillus</taxon>
    </lineage>
</organism>
<keyword evidence="1" id="KW-0812">Transmembrane</keyword>
<dbReference type="Proteomes" id="UP001344632">
    <property type="component" value="Unassembled WGS sequence"/>
</dbReference>
<evidence type="ECO:0000313" key="2">
    <source>
        <dbReference type="EMBL" id="MEC0240367.1"/>
    </source>
</evidence>
<reference evidence="2 3" key="1">
    <citation type="submission" date="2023-03" db="EMBL/GenBank/DDBJ databases">
        <title>Bacillus Genome Sequencing.</title>
        <authorList>
            <person name="Dunlap C."/>
        </authorList>
    </citation>
    <scope>NUCLEOTIDE SEQUENCE [LARGE SCALE GENOMIC DNA]</scope>
    <source>
        <strain evidence="2 3">BD-525</strain>
    </source>
</reference>
<evidence type="ECO:0000313" key="3">
    <source>
        <dbReference type="Proteomes" id="UP001344632"/>
    </source>
</evidence>
<keyword evidence="1" id="KW-1133">Transmembrane helix</keyword>
<dbReference type="Gene3D" id="2.40.50.660">
    <property type="match status" value="1"/>
</dbReference>
<gene>
    <name evidence="2" type="ORF">P4H66_10945</name>
</gene>
<dbReference type="RefSeq" id="WP_326088025.1">
    <property type="nucleotide sequence ID" value="NZ_JARLKZ010000006.1"/>
</dbReference>
<comment type="caution">
    <text evidence="2">The sequence shown here is derived from an EMBL/GenBank/DDBJ whole genome shotgun (WGS) entry which is preliminary data.</text>
</comment>
<dbReference type="InterPro" id="IPR019635">
    <property type="entry name" value="DUF2500"/>
</dbReference>
<name>A0ABU6GQD9_9BACL</name>
<keyword evidence="3" id="KW-1185">Reference proteome</keyword>
<sequence length="135" mass="15435">MHNYGEPNGFMGFISEIPLFFKLFGGLIFTFVVVIFLIVIIKGLKTWTSNNNSEVIRRRCKVVDKRTEVWGGSGESSASTNYYITFEFEDNSRKELYVKDNQFGMIVVGDIGELTFQGSRFKEFSRTNEQGSSQL</sequence>
<evidence type="ECO:0000256" key="1">
    <source>
        <dbReference type="SAM" id="Phobius"/>
    </source>
</evidence>
<proteinExistence type="predicted"/>
<protein>
    <submittedName>
        <fullName evidence="2">DUF2500 domain-containing protein</fullName>
    </submittedName>
</protein>
<dbReference type="Pfam" id="PF10694">
    <property type="entry name" value="DUF2500"/>
    <property type="match status" value="1"/>
</dbReference>
<keyword evidence="1" id="KW-0472">Membrane</keyword>
<feature type="transmembrane region" description="Helical" evidence="1">
    <location>
        <begin position="20"/>
        <end position="41"/>
    </location>
</feature>
<dbReference type="EMBL" id="JARLKZ010000006">
    <property type="protein sequence ID" value="MEC0240367.1"/>
    <property type="molecule type" value="Genomic_DNA"/>
</dbReference>